<dbReference type="Pfam" id="PF03958">
    <property type="entry name" value="Secretin_N"/>
    <property type="match status" value="1"/>
</dbReference>
<evidence type="ECO:0000256" key="6">
    <source>
        <dbReference type="SAM" id="MobiDB-lite"/>
    </source>
</evidence>
<dbReference type="InterPro" id="IPR001775">
    <property type="entry name" value="GspD/PilQ"/>
</dbReference>
<reference evidence="10" key="1">
    <citation type="journal article" date="2014" name="Int. J. Syst. Evol. Microbiol.">
        <title>Complete genome of a new Firmicutes species belonging to the dominant human colonic microbiota ('Ruminococcus bicirculans') reveals two chromosomes and a selective capacity to utilize plant glucans.</title>
        <authorList>
            <consortium name="NISC Comparative Sequencing Program"/>
            <person name="Wegmann U."/>
            <person name="Louis P."/>
            <person name="Goesmann A."/>
            <person name="Henrissat B."/>
            <person name="Duncan S.H."/>
            <person name="Flint H.J."/>
        </authorList>
    </citation>
    <scope>NUCLEOTIDE SEQUENCE</scope>
    <source>
        <strain evidence="10">CECT 7703</strain>
    </source>
</reference>
<evidence type="ECO:0000256" key="3">
    <source>
        <dbReference type="ARBA" id="ARBA00023136"/>
    </source>
</evidence>
<feature type="signal peptide" evidence="7">
    <location>
        <begin position="1"/>
        <end position="19"/>
    </location>
</feature>
<dbReference type="PRINTS" id="PR00811">
    <property type="entry name" value="BCTERIALGSPD"/>
</dbReference>
<evidence type="ECO:0000256" key="4">
    <source>
        <dbReference type="RuleBase" id="RU004003"/>
    </source>
</evidence>
<evidence type="ECO:0000313" key="10">
    <source>
        <dbReference type="EMBL" id="MDN3578068.1"/>
    </source>
</evidence>
<dbReference type="Pfam" id="PF00263">
    <property type="entry name" value="Secretin"/>
    <property type="match status" value="1"/>
</dbReference>
<evidence type="ECO:0000259" key="8">
    <source>
        <dbReference type="Pfam" id="PF00263"/>
    </source>
</evidence>
<dbReference type="PANTHER" id="PTHR30332">
    <property type="entry name" value="PROBABLE GENERAL SECRETION PATHWAY PROTEIN D"/>
    <property type="match status" value="1"/>
</dbReference>
<keyword evidence="2 7" id="KW-0732">Signal</keyword>
<dbReference type="InterPro" id="IPR004846">
    <property type="entry name" value="T2SS/T3SS_dom"/>
</dbReference>
<protein>
    <submittedName>
        <fullName evidence="10">Secretin N-terminal domain-containing protein</fullName>
    </submittedName>
</protein>
<reference evidence="10" key="2">
    <citation type="submission" date="2023-06" db="EMBL/GenBank/DDBJ databases">
        <authorList>
            <person name="Lucena T."/>
            <person name="Sun Q."/>
        </authorList>
    </citation>
    <scope>NUCLEOTIDE SEQUENCE</scope>
    <source>
        <strain evidence="10">CECT 7703</strain>
    </source>
</reference>
<feature type="domain" description="NolW-like" evidence="9">
    <location>
        <begin position="339"/>
        <end position="407"/>
    </location>
</feature>
<accession>A0ABT8B942</accession>
<feature type="compositionally biased region" description="Low complexity" evidence="6">
    <location>
        <begin position="701"/>
        <end position="710"/>
    </location>
</feature>
<dbReference type="InterPro" id="IPR038591">
    <property type="entry name" value="NolW-like_sf"/>
</dbReference>
<dbReference type="InterPro" id="IPR050810">
    <property type="entry name" value="Bact_Secretion_Sys_Channel"/>
</dbReference>
<feature type="chain" id="PRO_5045683790" evidence="7">
    <location>
        <begin position="20"/>
        <end position="796"/>
    </location>
</feature>
<name>A0ABT8B942_9NEIS</name>
<evidence type="ECO:0000313" key="11">
    <source>
        <dbReference type="Proteomes" id="UP001180081"/>
    </source>
</evidence>
<comment type="similarity">
    <text evidence="4">Belongs to the bacterial secretin family.</text>
</comment>
<evidence type="ECO:0000259" key="9">
    <source>
        <dbReference type="Pfam" id="PF03958"/>
    </source>
</evidence>
<evidence type="ECO:0000256" key="1">
    <source>
        <dbReference type="ARBA" id="ARBA00004370"/>
    </source>
</evidence>
<dbReference type="RefSeq" id="WP_290333458.1">
    <property type="nucleotide sequence ID" value="NZ_JAUFPU010000018.1"/>
</dbReference>
<feature type="compositionally biased region" description="Polar residues" evidence="6">
    <location>
        <begin position="557"/>
        <end position="577"/>
    </location>
</feature>
<evidence type="ECO:0000256" key="2">
    <source>
        <dbReference type="ARBA" id="ARBA00022729"/>
    </source>
</evidence>
<feature type="domain" description="Type II/III secretion system secretin-like" evidence="8">
    <location>
        <begin position="476"/>
        <end position="643"/>
    </location>
</feature>
<organism evidence="10 11">
    <name type="scientific">Chitinimonas viridis</name>
    <dbReference type="NCBI Taxonomy" id="664880"/>
    <lineage>
        <taxon>Bacteria</taxon>
        <taxon>Pseudomonadati</taxon>
        <taxon>Pseudomonadota</taxon>
        <taxon>Betaproteobacteria</taxon>
        <taxon>Neisseriales</taxon>
        <taxon>Chitinibacteraceae</taxon>
        <taxon>Chitinimonas</taxon>
    </lineage>
</organism>
<feature type="region of interest" description="Disordered" evidence="6">
    <location>
        <begin position="663"/>
        <end position="685"/>
    </location>
</feature>
<dbReference type="EMBL" id="JAUFPU010000018">
    <property type="protein sequence ID" value="MDN3578068.1"/>
    <property type="molecule type" value="Genomic_DNA"/>
</dbReference>
<dbReference type="PROSITE" id="PS51257">
    <property type="entry name" value="PROKAR_LIPOPROTEIN"/>
    <property type="match status" value="1"/>
</dbReference>
<evidence type="ECO:0000256" key="7">
    <source>
        <dbReference type="SAM" id="SignalP"/>
    </source>
</evidence>
<evidence type="ECO:0000256" key="5">
    <source>
        <dbReference type="RuleBase" id="RU004004"/>
    </source>
</evidence>
<dbReference type="InterPro" id="IPR005644">
    <property type="entry name" value="NolW-like"/>
</dbReference>
<proteinExistence type="inferred from homology"/>
<comment type="caution">
    <text evidence="10">The sequence shown here is derived from an EMBL/GenBank/DDBJ whole genome shotgun (WGS) entry which is preliminary data.</text>
</comment>
<comment type="subcellular location">
    <subcellularLocation>
        <location evidence="5">Cell outer membrane</location>
    </subcellularLocation>
    <subcellularLocation>
        <location evidence="1">Membrane</location>
    </subcellularLocation>
</comment>
<gene>
    <name evidence="10" type="ORF">QWZ03_14970</name>
</gene>
<keyword evidence="3" id="KW-0472">Membrane</keyword>
<keyword evidence="5" id="KW-0813">Transport</keyword>
<feature type="region of interest" description="Disordered" evidence="6">
    <location>
        <begin position="701"/>
        <end position="756"/>
    </location>
</feature>
<dbReference type="PRINTS" id="PR01032">
    <property type="entry name" value="PHAGEIV"/>
</dbReference>
<dbReference type="Gene3D" id="3.30.1370.120">
    <property type="match status" value="2"/>
</dbReference>
<feature type="region of interest" description="Disordered" evidence="6">
    <location>
        <begin position="556"/>
        <end position="578"/>
    </location>
</feature>
<feature type="region of interest" description="Disordered" evidence="6">
    <location>
        <begin position="50"/>
        <end position="80"/>
    </location>
</feature>
<sequence length="796" mass="83433">MSAVLKPSLSYAVIATLLAGCATPPPMVPASAVIVRDGSEASAASLAAAAKKPTIARDTPKALPDSPTSNQKGGPAKPKVDEKADISLTFDQMPLPTFVQAVYGSILKSNFSMDPQIASRQDLVTLRTSKPQTPSEVADTARLVLKGYGVAVNDMGGGFLRIAPDSNQNAYLPQIRRGRALPDTPLPLRPVFYWVEMSTVRGGEIMSWLRTLYGSRLQINEDAPRNAIMLSGQSEDVSAALEVIRILDQPTMKGRNSIKISPEFWAVDDFAKRLSEVLQNEGYGVGIGVSTSTPISILPINGIGSLLVFGSDAKTLEHVAKWAAYLDSSQNSRSGAGYFIYNVKHADAQAIAQTLQSIIAGGAAAAGGKTAGARVVVSAPTNSLILQGSAEEYTQWLNLLKDLDRPVKTALIEVTVAEVKLADKFSLGVEWEWSRPAAGAAAGISGTALINATAKSSGVTANFVTDLARLKGNLSALASANRATLLFTPRIMARNGESATIQVGQEVPIITSQQSDSNTNTNNGGPLQTVQYRTSGVVLKVRPVIHAGGRVELEISQEVSSPTATDTGVSSSPTFSTKRVDTKLSIRDGATVLIGGLIEQRGTDNNAGVPFLKDLPLVGQLFGRTQKDDDRTELLVLITPYILNDDYETEAISDALRAQTKDGWGRATSDGLSVMPKRPATPPAMEAPQAMIPAAPTPVVAEPAEPVPATSLSDGSKADETTAVETPRAETPVPMQEAAGVNDAARPVAAPAAPVPVAPKAAAPAAAPKAGAPRETVVTDKALLDEILRAAKGQGK</sequence>
<dbReference type="Proteomes" id="UP001180081">
    <property type="component" value="Unassembled WGS sequence"/>
</dbReference>
<keyword evidence="11" id="KW-1185">Reference proteome</keyword>
<dbReference type="PANTHER" id="PTHR30332:SF25">
    <property type="entry name" value="SECRETIN XPSD"/>
    <property type="match status" value="1"/>
</dbReference>